<dbReference type="PROSITE" id="PS50600">
    <property type="entry name" value="ULP_PROTEASE"/>
    <property type="match status" value="1"/>
</dbReference>
<keyword evidence="2" id="KW-0597">Phosphoprotein</keyword>
<dbReference type="PANTHER" id="PTHR46896">
    <property type="entry name" value="SENTRIN-SPECIFIC PROTEASE"/>
    <property type="match status" value="1"/>
</dbReference>
<feature type="compositionally biased region" description="Acidic residues" evidence="6">
    <location>
        <begin position="519"/>
        <end position="575"/>
    </location>
</feature>
<proteinExistence type="inferred from homology"/>
<feature type="region of interest" description="Disordered" evidence="6">
    <location>
        <begin position="129"/>
        <end position="316"/>
    </location>
</feature>
<feature type="compositionally biased region" description="Polar residues" evidence="6">
    <location>
        <begin position="90"/>
        <end position="107"/>
    </location>
</feature>
<dbReference type="AlphaFoldDB" id="A0A9Q1HR63"/>
<comment type="similarity">
    <text evidence="1">Belongs to the peptidase C48 family.</text>
</comment>
<feature type="compositionally biased region" description="Basic and acidic residues" evidence="6">
    <location>
        <begin position="301"/>
        <end position="316"/>
    </location>
</feature>
<feature type="domain" description="Ubiquitin-like protease family profile" evidence="7">
    <location>
        <begin position="642"/>
        <end position="873"/>
    </location>
</feature>
<dbReference type="PANTHER" id="PTHR46896:SF2">
    <property type="entry name" value="SENTRIN-SPECIFIC PROTEASE 7"/>
    <property type="match status" value="1"/>
</dbReference>
<dbReference type="SUPFAM" id="SSF54001">
    <property type="entry name" value="Cysteine proteinases"/>
    <property type="match status" value="1"/>
</dbReference>
<dbReference type="Proteomes" id="UP001152803">
    <property type="component" value="Unassembled WGS sequence"/>
</dbReference>
<dbReference type="GO" id="GO:0006508">
    <property type="term" value="P:proteolysis"/>
    <property type="evidence" value="ECO:0007669"/>
    <property type="project" value="UniProtKB-KW"/>
</dbReference>
<dbReference type="GO" id="GO:0005634">
    <property type="term" value="C:nucleus"/>
    <property type="evidence" value="ECO:0007669"/>
    <property type="project" value="TreeGrafter"/>
</dbReference>
<comment type="caution">
    <text evidence="8">The sequence shown here is derived from an EMBL/GenBank/DDBJ whole genome shotgun (WGS) entry which is preliminary data.</text>
</comment>
<reference evidence="8" key="1">
    <citation type="journal article" date="2023" name="Science">
        <title>Genome structures resolve the early diversification of teleost fishes.</title>
        <authorList>
            <person name="Parey E."/>
            <person name="Louis A."/>
            <person name="Montfort J."/>
            <person name="Bouchez O."/>
            <person name="Roques C."/>
            <person name="Iampietro C."/>
            <person name="Lluch J."/>
            <person name="Castinel A."/>
            <person name="Donnadieu C."/>
            <person name="Desvignes T."/>
            <person name="Floi Bucao C."/>
            <person name="Jouanno E."/>
            <person name="Wen M."/>
            <person name="Mejri S."/>
            <person name="Dirks R."/>
            <person name="Jansen H."/>
            <person name="Henkel C."/>
            <person name="Chen W.J."/>
            <person name="Zahm M."/>
            <person name="Cabau C."/>
            <person name="Klopp C."/>
            <person name="Thompson A.W."/>
            <person name="Robinson-Rechavi M."/>
            <person name="Braasch I."/>
            <person name="Lecointre G."/>
            <person name="Bobe J."/>
            <person name="Postlethwait J.H."/>
            <person name="Berthelot C."/>
            <person name="Roest Crollius H."/>
            <person name="Guiguen Y."/>
        </authorList>
    </citation>
    <scope>NUCLEOTIDE SEQUENCE</scope>
    <source>
        <strain evidence="8">Concon-B</strain>
    </source>
</reference>
<keyword evidence="3" id="KW-0645">Protease</keyword>
<name>A0A9Q1HR63_CONCO</name>
<dbReference type="GO" id="GO:0070139">
    <property type="term" value="F:SUMO-specific endopeptidase activity"/>
    <property type="evidence" value="ECO:0007669"/>
    <property type="project" value="TreeGrafter"/>
</dbReference>
<evidence type="ECO:0000256" key="2">
    <source>
        <dbReference type="ARBA" id="ARBA00022553"/>
    </source>
</evidence>
<keyword evidence="5" id="KW-0378">Hydrolase</keyword>
<dbReference type="FunFam" id="1.10.418.20:FF:000001">
    <property type="entry name" value="sentrin-specific protease 6 isoform X1"/>
    <property type="match status" value="1"/>
</dbReference>
<evidence type="ECO:0000256" key="3">
    <source>
        <dbReference type="ARBA" id="ARBA00022670"/>
    </source>
</evidence>
<keyword evidence="4" id="KW-0833">Ubl conjugation pathway</keyword>
<feature type="compositionally biased region" description="Basic and acidic residues" evidence="6">
    <location>
        <begin position="184"/>
        <end position="227"/>
    </location>
</feature>
<evidence type="ECO:0000256" key="4">
    <source>
        <dbReference type="ARBA" id="ARBA00022786"/>
    </source>
</evidence>
<dbReference type="GO" id="GO:0005737">
    <property type="term" value="C:cytoplasm"/>
    <property type="evidence" value="ECO:0007669"/>
    <property type="project" value="TreeGrafter"/>
</dbReference>
<protein>
    <recommendedName>
        <fullName evidence="7">Ubiquitin-like protease family profile domain-containing protein</fullName>
    </recommendedName>
</protein>
<dbReference type="GO" id="GO:0016926">
    <property type="term" value="P:protein desumoylation"/>
    <property type="evidence" value="ECO:0007669"/>
    <property type="project" value="TreeGrafter"/>
</dbReference>
<dbReference type="InterPro" id="IPR038765">
    <property type="entry name" value="Papain-like_cys_pep_sf"/>
</dbReference>
<organism evidence="8 9">
    <name type="scientific">Conger conger</name>
    <name type="common">Conger eel</name>
    <name type="synonym">Muraena conger</name>
    <dbReference type="NCBI Taxonomy" id="82655"/>
    <lineage>
        <taxon>Eukaryota</taxon>
        <taxon>Metazoa</taxon>
        <taxon>Chordata</taxon>
        <taxon>Craniata</taxon>
        <taxon>Vertebrata</taxon>
        <taxon>Euteleostomi</taxon>
        <taxon>Actinopterygii</taxon>
        <taxon>Neopterygii</taxon>
        <taxon>Teleostei</taxon>
        <taxon>Anguilliformes</taxon>
        <taxon>Congridae</taxon>
        <taxon>Conger</taxon>
    </lineage>
</organism>
<accession>A0A9Q1HR63</accession>
<sequence>MPGTAQIRRPSGGSTVHPEERKAKGVSTPDKLATSVMASTFRIPKRKSPEDKCTQMESPLSRLQDSHDQKMQWTRFSDNSRRSHGCSRPVNGNLSSNRSRMSPGSCNVGSMRARLVLTDILKTELGRQYLSRGRSRPKRASDTLCQGPWRDGGSWRSGPQGRGLDGAGGLDRRRPLMKDTTLPLRERERATPEGLKRTKTPSRNDHYTTAGNKEERRKDVPVRRNGEGSRNGAAENDDGGNAPQARGREAPAPLAPASQPKKAKLSPSELIVLSSDDGEDEDAEPGPAPPQVRVVAPRTETQSDLRPEEESEHDEHDEFSAQAVGEELVSPLVIPGLDVEEPTDMPSFIDLAFSALYVGTLRAESNGNISITNDSITIPLKDSAGVVEVAVALVTSELRRYGIWDGGVLEPTDGPSAEPTPSLLFLWVSPAQARLLQVELSAIHPVPFSVLASPFLLISLRDNLESLHGLLLKSFMEVLALQCGIQDLMQPITWSEGVALIHSSGHHGHLLSLLGQEPDQLDPDQLDPDQLDPDQLDPEELDPEELDPEELDPEELDPEEVDPEEVEPETEAQEETEPHCSPAERESPAPPKPAYTVRHCRIGGSYSVSLAPRPGTAWSRYKHQGPPRRLILFPPPPSKGGITVTTEDLECLDSGEFLNDVIIDFYLKYLMLEKAPRAVAERSHVFSSFFYKQLTRKDNVSEETSGSGSSAQHRRHQRVRTWTRHVDIFSKDYLFVPVNQEAHWYLVVVCFPGLLEPQSEGWSRENSQDREPCGKEGYPWTPAHSVPECTQLGCKRGTVCKRPCILVMNSLKLSYHERVLKLVREYLQVEWEVRRKTPRDFTPEQMKGSQSRVPLQDNSSDCGLYLLQYVESFLQNPVVHFDLPVQLEHWFPRRQIRSKRDEIRQMVLRLHSKQQGSGR</sequence>
<evidence type="ECO:0000259" key="7">
    <source>
        <dbReference type="PROSITE" id="PS50600"/>
    </source>
</evidence>
<evidence type="ECO:0000256" key="6">
    <source>
        <dbReference type="SAM" id="MobiDB-lite"/>
    </source>
</evidence>
<feature type="region of interest" description="Disordered" evidence="6">
    <location>
        <begin position="1"/>
        <end position="107"/>
    </location>
</feature>
<dbReference type="InterPro" id="IPR003653">
    <property type="entry name" value="Peptidase_C48_C"/>
</dbReference>
<dbReference type="Gene3D" id="1.10.418.20">
    <property type="match status" value="1"/>
</dbReference>
<dbReference type="EMBL" id="JAFJMO010000015">
    <property type="protein sequence ID" value="KAJ8256144.1"/>
    <property type="molecule type" value="Genomic_DNA"/>
</dbReference>
<feature type="compositionally biased region" description="Gly residues" evidence="6">
    <location>
        <begin position="160"/>
        <end position="169"/>
    </location>
</feature>
<keyword evidence="9" id="KW-1185">Reference proteome</keyword>
<feature type="region of interest" description="Disordered" evidence="6">
    <location>
        <begin position="516"/>
        <end position="596"/>
    </location>
</feature>
<evidence type="ECO:0000256" key="5">
    <source>
        <dbReference type="ARBA" id="ARBA00022801"/>
    </source>
</evidence>
<evidence type="ECO:0000313" key="9">
    <source>
        <dbReference type="Proteomes" id="UP001152803"/>
    </source>
</evidence>
<feature type="compositionally biased region" description="Basic and acidic residues" evidence="6">
    <location>
        <begin position="576"/>
        <end position="587"/>
    </location>
</feature>
<evidence type="ECO:0000256" key="1">
    <source>
        <dbReference type="ARBA" id="ARBA00005234"/>
    </source>
</evidence>
<dbReference type="Pfam" id="PF02902">
    <property type="entry name" value="Peptidase_C48"/>
    <property type="match status" value="1"/>
</dbReference>
<dbReference type="Gene3D" id="3.30.310.130">
    <property type="entry name" value="Ubiquitin-related"/>
    <property type="match status" value="1"/>
</dbReference>
<gene>
    <name evidence="8" type="ORF">COCON_G00200080</name>
</gene>
<evidence type="ECO:0000313" key="8">
    <source>
        <dbReference type="EMBL" id="KAJ8256144.1"/>
    </source>
</evidence>
<dbReference type="InterPro" id="IPR051947">
    <property type="entry name" value="Sentrin-specific_protease"/>
</dbReference>
<dbReference type="OrthoDB" id="442460at2759"/>
<dbReference type="FunFam" id="1.10.418.20:FF:000004">
    <property type="entry name" value="sentrin-specific protease 7 isoform X1"/>
    <property type="match status" value="1"/>
</dbReference>